<feature type="compositionally biased region" description="Basic and acidic residues" evidence="1">
    <location>
        <begin position="211"/>
        <end position="229"/>
    </location>
</feature>
<evidence type="ECO:0000313" key="3">
    <source>
        <dbReference type="Proteomes" id="UP000230750"/>
    </source>
</evidence>
<dbReference type="EMBL" id="MRZV01000023">
    <property type="protein sequence ID" value="PIK61891.1"/>
    <property type="molecule type" value="Genomic_DNA"/>
</dbReference>
<reference evidence="2 3" key="1">
    <citation type="journal article" date="2017" name="PLoS Biol.">
        <title>The sea cucumber genome provides insights into morphological evolution and visceral regeneration.</title>
        <authorList>
            <person name="Zhang X."/>
            <person name="Sun L."/>
            <person name="Yuan J."/>
            <person name="Sun Y."/>
            <person name="Gao Y."/>
            <person name="Zhang L."/>
            <person name="Li S."/>
            <person name="Dai H."/>
            <person name="Hamel J.F."/>
            <person name="Liu C."/>
            <person name="Yu Y."/>
            <person name="Liu S."/>
            <person name="Lin W."/>
            <person name="Guo K."/>
            <person name="Jin S."/>
            <person name="Xu P."/>
            <person name="Storey K.B."/>
            <person name="Huan P."/>
            <person name="Zhang T."/>
            <person name="Zhou Y."/>
            <person name="Zhang J."/>
            <person name="Lin C."/>
            <person name="Li X."/>
            <person name="Xing L."/>
            <person name="Huo D."/>
            <person name="Sun M."/>
            <person name="Wang L."/>
            <person name="Mercier A."/>
            <person name="Li F."/>
            <person name="Yang H."/>
            <person name="Xiang J."/>
        </authorList>
    </citation>
    <scope>NUCLEOTIDE SEQUENCE [LARGE SCALE GENOMIC DNA]</scope>
    <source>
        <strain evidence="2">Shaxun</strain>
        <tissue evidence="2">Muscle</tissue>
    </source>
</reference>
<protein>
    <submittedName>
        <fullName evidence="2">Uncharacterized protein</fullName>
    </submittedName>
</protein>
<dbReference type="OrthoDB" id="8962223at2759"/>
<dbReference type="Proteomes" id="UP000230750">
    <property type="component" value="Unassembled WGS sequence"/>
</dbReference>
<sequence>MLSAAKSKFPKKTGGIIKITPNTVGCVASQGNSNRIDEEIQKKEFPKNQVNKDFQPFVMEGRISISDDCSPQQIKIVRDTCCSQSLILEETLPFGEQSSTGTCALFRWINIEISVPSHRVNLECGLVSGQVLVGVMSELPIKGVSMMLGNDPAGDKVLPNPIVTNTPFNVGSHEEDKIFPACVMSKKAVSEVEESESCQSDVFKVLNETESSSRDNQKVGREDPLRRNT</sequence>
<name>A0A2G8LNR3_STIJA</name>
<comment type="caution">
    <text evidence="2">The sequence shown here is derived from an EMBL/GenBank/DDBJ whole genome shotgun (WGS) entry which is preliminary data.</text>
</comment>
<feature type="region of interest" description="Disordered" evidence="1">
    <location>
        <begin position="207"/>
        <end position="229"/>
    </location>
</feature>
<dbReference type="AlphaFoldDB" id="A0A2G8LNR3"/>
<evidence type="ECO:0000256" key="1">
    <source>
        <dbReference type="SAM" id="MobiDB-lite"/>
    </source>
</evidence>
<evidence type="ECO:0000313" key="2">
    <source>
        <dbReference type="EMBL" id="PIK61891.1"/>
    </source>
</evidence>
<keyword evidence="3" id="KW-1185">Reference proteome</keyword>
<accession>A0A2G8LNR3</accession>
<dbReference type="STRING" id="307972.A0A2G8LNR3"/>
<proteinExistence type="predicted"/>
<organism evidence="2 3">
    <name type="scientific">Stichopus japonicus</name>
    <name type="common">Sea cucumber</name>
    <dbReference type="NCBI Taxonomy" id="307972"/>
    <lineage>
        <taxon>Eukaryota</taxon>
        <taxon>Metazoa</taxon>
        <taxon>Echinodermata</taxon>
        <taxon>Eleutherozoa</taxon>
        <taxon>Echinozoa</taxon>
        <taxon>Holothuroidea</taxon>
        <taxon>Aspidochirotacea</taxon>
        <taxon>Aspidochirotida</taxon>
        <taxon>Stichopodidae</taxon>
        <taxon>Apostichopus</taxon>
    </lineage>
</organism>
<gene>
    <name evidence="2" type="ORF">BSL78_01222</name>
</gene>